<feature type="chain" id="PRO_5046674777" evidence="2">
    <location>
        <begin position="26"/>
        <end position="269"/>
    </location>
</feature>
<comment type="caution">
    <text evidence="4">The sequence shown here is derived from an EMBL/GenBank/DDBJ whole genome shotgun (WGS) entry which is preliminary data.</text>
</comment>
<keyword evidence="2" id="KW-0732">Signal</keyword>
<proteinExistence type="predicted"/>
<dbReference type="Gene3D" id="3.10.310.50">
    <property type="match status" value="1"/>
</dbReference>
<feature type="transmembrane region" description="Helical" evidence="1">
    <location>
        <begin position="188"/>
        <end position="208"/>
    </location>
</feature>
<reference evidence="5" key="1">
    <citation type="journal article" date="2019" name="Int. J. Syst. Evol. Microbiol.">
        <title>The Global Catalogue of Microorganisms (GCM) 10K type strain sequencing project: providing services to taxonomists for standard genome sequencing and annotation.</title>
        <authorList>
            <consortium name="The Broad Institute Genomics Platform"/>
            <consortium name="The Broad Institute Genome Sequencing Center for Infectious Disease"/>
            <person name="Wu L."/>
            <person name="Ma J."/>
        </authorList>
    </citation>
    <scope>NUCLEOTIDE SEQUENCE [LARGE SCALE GENOMIC DNA]</scope>
    <source>
        <strain evidence="5">KACC 11299</strain>
    </source>
</reference>
<dbReference type="InterPro" id="IPR007621">
    <property type="entry name" value="TPM_dom"/>
</dbReference>
<name>A0ABW0TVC8_9BACL</name>
<dbReference type="Pfam" id="PF04536">
    <property type="entry name" value="TPM_phosphatase"/>
    <property type="match status" value="1"/>
</dbReference>
<dbReference type="Proteomes" id="UP001596071">
    <property type="component" value="Unassembled WGS sequence"/>
</dbReference>
<evidence type="ECO:0000313" key="5">
    <source>
        <dbReference type="Proteomes" id="UP001596071"/>
    </source>
</evidence>
<gene>
    <name evidence="4" type="ORF">ACFPTP_04260</name>
</gene>
<feature type="signal peptide" evidence="2">
    <location>
        <begin position="1"/>
        <end position="25"/>
    </location>
</feature>
<keyword evidence="1" id="KW-0472">Membrane</keyword>
<dbReference type="EMBL" id="JBHSNP010000009">
    <property type="protein sequence ID" value="MFC5602425.1"/>
    <property type="molecule type" value="Genomic_DNA"/>
</dbReference>
<evidence type="ECO:0000256" key="1">
    <source>
        <dbReference type="SAM" id="Phobius"/>
    </source>
</evidence>
<evidence type="ECO:0000256" key="2">
    <source>
        <dbReference type="SAM" id="SignalP"/>
    </source>
</evidence>
<feature type="domain" description="TPM" evidence="3">
    <location>
        <begin position="39"/>
        <end position="163"/>
    </location>
</feature>
<dbReference type="PANTHER" id="PTHR30373:SF2">
    <property type="entry name" value="UPF0603 PROTEIN YGCG"/>
    <property type="match status" value="1"/>
</dbReference>
<evidence type="ECO:0000259" key="3">
    <source>
        <dbReference type="Pfam" id="PF04536"/>
    </source>
</evidence>
<evidence type="ECO:0000313" key="4">
    <source>
        <dbReference type="EMBL" id="MFC5602425.1"/>
    </source>
</evidence>
<sequence length="269" mass="28172">MIRKTFRCMIAVCLSIMIMPALALAADVPPWNATDYYIQDHANILSPEQKAELNQLGGQLNKATGAELAVLTLPSIGDDPVEMYALKALREYKLGKKGEDNGALLVVTTIPNSDDDRHFELSVGYGLEGALPDGKVGRIMDEVAVPYLKNEQPDMAIMNAYKSYYNEIAKEYGWNGEFAEVNTLADQGGSGIGIPSPIIIFIIIYFLFRFMGGGRGGGGPGGRRRGRSGPIFFPGSFGGGGGFGGGGFGGGGFSGGGGSGGGGGAGRSW</sequence>
<dbReference type="PANTHER" id="PTHR30373">
    <property type="entry name" value="UPF0603 PROTEIN YGCG"/>
    <property type="match status" value="1"/>
</dbReference>
<keyword evidence="1" id="KW-0812">Transmembrane</keyword>
<keyword evidence="5" id="KW-1185">Reference proteome</keyword>
<protein>
    <submittedName>
        <fullName evidence="4">TPM domain-containing protein</fullName>
    </submittedName>
</protein>
<accession>A0ABW0TVC8</accession>
<dbReference type="RefSeq" id="WP_381442498.1">
    <property type="nucleotide sequence ID" value="NZ_JBHSNP010000009.1"/>
</dbReference>
<keyword evidence="1" id="KW-1133">Transmembrane helix</keyword>
<organism evidence="4 5">
    <name type="scientific">Sporosarcina koreensis</name>
    <dbReference type="NCBI Taxonomy" id="334735"/>
    <lineage>
        <taxon>Bacteria</taxon>
        <taxon>Bacillati</taxon>
        <taxon>Bacillota</taxon>
        <taxon>Bacilli</taxon>
        <taxon>Bacillales</taxon>
        <taxon>Caryophanaceae</taxon>
        <taxon>Sporosarcina</taxon>
    </lineage>
</organism>